<reference evidence="3" key="1">
    <citation type="journal article" date="2019" name="Int. J. Syst. Evol. Microbiol.">
        <title>The Global Catalogue of Microorganisms (GCM) 10K type strain sequencing project: providing services to taxonomists for standard genome sequencing and annotation.</title>
        <authorList>
            <consortium name="The Broad Institute Genomics Platform"/>
            <consortium name="The Broad Institute Genome Sequencing Center for Infectious Disease"/>
            <person name="Wu L."/>
            <person name="Ma J."/>
        </authorList>
    </citation>
    <scope>NUCLEOTIDE SEQUENCE [LARGE SCALE GENOMIC DNA]</scope>
    <source>
        <strain evidence="3">CCUG 37257</strain>
    </source>
</reference>
<feature type="domain" description="Xylose isomerase-like TIM barrel" evidence="1">
    <location>
        <begin position="20"/>
        <end position="250"/>
    </location>
</feature>
<organism evidence="2 3">
    <name type="scientific">Oceanobacillus aidingensis</name>
    <dbReference type="NCBI Taxonomy" id="645964"/>
    <lineage>
        <taxon>Bacteria</taxon>
        <taxon>Bacillati</taxon>
        <taxon>Bacillota</taxon>
        <taxon>Bacilli</taxon>
        <taxon>Bacillales</taxon>
        <taxon>Bacillaceae</taxon>
        <taxon>Oceanobacillus</taxon>
    </lineage>
</organism>
<comment type="caution">
    <text evidence="2">The sequence shown here is derived from an EMBL/GenBank/DDBJ whole genome shotgun (WGS) entry which is preliminary data.</text>
</comment>
<dbReference type="GO" id="GO:0016853">
    <property type="term" value="F:isomerase activity"/>
    <property type="evidence" value="ECO:0007669"/>
    <property type="project" value="UniProtKB-KW"/>
</dbReference>
<accession>A0ABV9JZI0</accession>
<keyword evidence="3" id="KW-1185">Reference proteome</keyword>
<dbReference type="SUPFAM" id="SSF51658">
    <property type="entry name" value="Xylose isomerase-like"/>
    <property type="match status" value="1"/>
</dbReference>
<sequence>MFQIGLCSVTFRNLSVEEIIEAAKNTDIQGIEWGGDIHVPPGDLEHAAYAANITRQAEIDIISYGSYYRLGVKEQPFSFEAILDTAEKLTAPAIRVWAGNIGSSEATERQWEKVIEDAKRIADLAEKQGIHINLEYHGRTLTDTADSAIRLMKKINHSSVSLYWQPSPFETVNKNVKSIDTVRQWLSHVHVFHWQLVENNVIVYPFSAGISDWEKYLQQLEKQQGMCYLMMEFVKEDSIEQLKNDVKVLQSIITSYSAK</sequence>
<proteinExistence type="predicted"/>
<dbReference type="Proteomes" id="UP001595988">
    <property type="component" value="Unassembled WGS sequence"/>
</dbReference>
<keyword evidence="2" id="KW-0413">Isomerase</keyword>
<gene>
    <name evidence="2" type="ORF">ACFO3P_13375</name>
</gene>
<protein>
    <submittedName>
        <fullName evidence="2">Sugar phosphate isomerase/epimerase family protein</fullName>
    </submittedName>
</protein>
<evidence type="ECO:0000313" key="3">
    <source>
        <dbReference type="Proteomes" id="UP001595988"/>
    </source>
</evidence>
<dbReference type="PANTHER" id="PTHR12110:SF41">
    <property type="entry name" value="INOSOSE DEHYDRATASE"/>
    <property type="match status" value="1"/>
</dbReference>
<dbReference type="Gene3D" id="3.20.20.150">
    <property type="entry name" value="Divalent-metal-dependent TIM barrel enzymes"/>
    <property type="match status" value="1"/>
</dbReference>
<evidence type="ECO:0000259" key="1">
    <source>
        <dbReference type="Pfam" id="PF01261"/>
    </source>
</evidence>
<dbReference type="EMBL" id="JBHSFT010000020">
    <property type="protein sequence ID" value="MFC4663169.1"/>
    <property type="molecule type" value="Genomic_DNA"/>
</dbReference>
<dbReference type="RefSeq" id="WP_289584332.1">
    <property type="nucleotide sequence ID" value="NZ_JBHSFT010000020.1"/>
</dbReference>
<name>A0ABV9JZI0_9BACI</name>
<dbReference type="InterPro" id="IPR050312">
    <property type="entry name" value="IolE/XylAMocC-like"/>
</dbReference>
<dbReference type="Pfam" id="PF01261">
    <property type="entry name" value="AP_endonuc_2"/>
    <property type="match status" value="1"/>
</dbReference>
<dbReference type="InterPro" id="IPR013022">
    <property type="entry name" value="Xyl_isomerase-like_TIM-brl"/>
</dbReference>
<evidence type="ECO:0000313" key="2">
    <source>
        <dbReference type="EMBL" id="MFC4663169.1"/>
    </source>
</evidence>
<dbReference type="PANTHER" id="PTHR12110">
    <property type="entry name" value="HYDROXYPYRUVATE ISOMERASE"/>
    <property type="match status" value="1"/>
</dbReference>
<dbReference type="InterPro" id="IPR036237">
    <property type="entry name" value="Xyl_isomerase-like_sf"/>
</dbReference>